<keyword evidence="3" id="KW-0067">ATP-binding</keyword>
<dbReference type="GO" id="GO:0006430">
    <property type="term" value="P:lysyl-tRNA aminoacylation"/>
    <property type="evidence" value="ECO:0007669"/>
    <property type="project" value="InterPro"/>
</dbReference>
<proteinExistence type="predicted"/>
<comment type="caution">
    <text evidence="5">The sequence shown here is derived from an EMBL/GenBank/DDBJ whole genome shotgun (WGS) entry which is preliminary data.</text>
</comment>
<dbReference type="InterPro" id="IPR018149">
    <property type="entry name" value="Lys-tRNA-synth_II_C"/>
</dbReference>
<keyword evidence="1" id="KW-0436">Ligase</keyword>
<organism evidence="5 6">
    <name type="scientific">Candidatus Gottesmanbacteria bacterium GW2011_GWA2_47_9</name>
    <dbReference type="NCBI Taxonomy" id="1618445"/>
    <lineage>
        <taxon>Bacteria</taxon>
        <taxon>Candidatus Gottesmaniibacteriota</taxon>
    </lineage>
</organism>
<protein>
    <submittedName>
        <fullName evidence="5">tRNA synthetase class II (D K and N)</fullName>
    </submittedName>
</protein>
<dbReference type="PANTHER" id="PTHR42918:SF6">
    <property type="entry name" value="ELONGATION FACTOR P--(R)-BETA-LYSINE LIGASE"/>
    <property type="match status" value="1"/>
</dbReference>
<dbReference type="EMBL" id="LCOY01000051">
    <property type="protein sequence ID" value="KKU86610.1"/>
    <property type="molecule type" value="Genomic_DNA"/>
</dbReference>
<accession>A0A0G1WWQ3</accession>
<dbReference type="InterPro" id="IPR045864">
    <property type="entry name" value="aa-tRNA-synth_II/BPL/LPL"/>
</dbReference>
<dbReference type="GO" id="GO:0004824">
    <property type="term" value="F:lysine-tRNA ligase activity"/>
    <property type="evidence" value="ECO:0007669"/>
    <property type="project" value="InterPro"/>
</dbReference>
<dbReference type="NCBIfam" id="NF006828">
    <property type="entry name" value="PRK09350.1"/>
    <property type="match status" value="1"/>
</dbReference>
<feature type="domain" description="Aminoacyl-transfer RNA synthetases class-II family profile" evidence="4">
    <location>
        <begin position="17"/>
        <end position="347"/>
    </location>
</feature>
<dbReference type="NCBIfam" id="TIGR00462">
    <property type="entry name" value="genX"/>
    <property type="match status" value="1"/>
</dbReference>
<keyword evidence="5" id="KW-0030">Aminoacyl-tRNA synthetase</keyword>
<dbReference type="Pfam" id="PF00152">
    <property type="entry name" value="tRNA-synt_2"/>
    <property type="match status" value="1"/>
</dbReference>
<evidence type="ECO:0000256" key="1">
    <source>
        <dbReference type="ARBA" id="ARBA00022598"/>
    </source>
</evidence>
<evidence type="ECO:0000259" key="4">
    <source>
        <dbReference type="PROSITE" id="PS50862"/>
    </source>
</evidence>
<reference evidence="5 6" key="1">
    <citation type="journal article" date="2015" name="Nature">
        <title>rRNA introns, odd ribosomes, and small enigmatic genomes across a large radiation of phyla.</title>
        <authorList>
            <person name="Brown C.T."/>
            <person name="Hug L.A."/>
            <person name="Thomas B.C."/>
            <person name="Sharon I."/>
            <person name="Castelle C.J."/>
            <person name="Singh A."/>
            <person name="Wilkins M.J."/>
            <person name="Williams K.H."/>
            <person name="Banfield J.F."/>
        </authorList>
    </citation>
    <scope>NUCLEOTIDE SEQUENCE [LARGE SCALE GENOMIC DNA]</scope>
</reference>
<dbReference type="InterPro" id="IPR006195">
    <property type="entry name" value="aa-tRNA-synth_II"/>
</dbReference>
<gene>
    <name evidence="5" type="ORF">UY16_C0051G0006</name>
</gene>
<dbReference type="InterPro" id="IPR004364">
    <property type="entry name" value="Aa-tRNA-synt_II"/>
</dbReference>
<dbReference type="GO" id="GO:0005829">
    <property type="term" value="C:cytosol"/>
    <property type="evidence" value="ECO:0007669"/>
    <property type="project" value="TreeGrafter"/>
</dbReference>
<dbReference type="SUPFAM" id="SSF55681">
    <property type="entry name" value="Class II aaRS and biotin synthetases"/>
    <property type="match status" value="1"/>
</dbReference>
<dbReference type="AlphaFoldDB" id="A0A0G1WWQ3"/>
<dbReference type="Gene3D" id="3.30.930.10">
    <property type="entry name" value="Bira Bifunctional Protein, Domain 2"/>
    <property type="match status" value="1"/>
</dbReference>
<keyword evidence="2" id="KW-0547">Nucleotide-binding</keyword>
<evidence type="ECO:0000313" key="5">
    <source>
        <dbReference type="EMBL" id="KKU86610.1"/>
    </source>
</evidence>
<sequence>MKTWEKLRKHPELWDRYLIREKVLTAIRRFFLDRGFHEVETPYLTGSLPPESYLDVFETTLLDRNRKPTRAFLPTSPEPFLKKLLVAGIGNCFALPKSFRNTEDKSTTHNPEFTILEWYRVNADYTDIMRDCEELLLFINAYLKRSGKGEGATKSSELIYQGKHVDLTQPWERLTVVEAFKKHAKIDLNHALDRESLAKLAGAKGYHVGEKDEWEEIFHQIFLNEVEPRLGGGKPTIICEYPADLAALAKLKTGDERFAERFEFYIEGLELGDAYSELTDADEQLARFKLEEKERARLGKTAHPIDMDFIDALKVGMPKAGGIAVGVDRLIMLFADASDIADTMFFPAKDLFQT</sequence>
<dbReference type="PRINTS" id="PR00982">
    <property type="entry name" value="TRNASYNTHLYS"/>
</dbReference>
<dbReference type="Proteomes" id="UP000034739">
    <property type="component" value="Unassembled WGS sequence"/>
</dbReference>
<evidence type="ECO:0000256" key="2">
    <source>
        <dbReference type="ARBA" id="ARBA00022741"/>
    </source>
</evidence>
<dbReference type="GO" id="GO:0000049">
    <property type="term" value="F:tRNA binding"/>
    <property type="evidence" value="ECO:0007669"/>
    <property type="project" value="TreeGrafter"/>
</dbReference>
<dbReference type="GO" id="GO:0005524">
    <property type="term" value="F:ATP binding"/>
    <property type="evidence" value="ECO:0007669"/>
    <property type="project" value="UniProtKB-KW"/>
</dbReference>
<dbReference type="PROSITE" id="PS50862">
    <property type="entry name" value="AA_TRNA_LIGASE_II"/>
    <property type="match status" value="1"/>
</dbReference>
<dbReference type="PANTHER" id="PTHR42918">
    <property type="entry name" value="LYSYL-TRNA SYNTHETASE"/>
    <property type="match status" value="1"/>
</dbReference>
<evidence type="ECO:0000256" key="3">
    <source>
        <dbReference type="ARBA" id="ARBA00022840"/>
    </source>
</evidence>
<name>A0A0G1WWQ3_9BACT</name>
<dbReference type="InterPro" id="IPR004525">
    <property type="entry name" value="EpmA"/>
</dbReference>
<evidence type="ECO:0000313" key="6">
    <source>
        <dbReference type="Proteomes" id="UP000034739"/>
    </source>
</evidence>